<protein>
    <submittedName>
        <fullName evidence="1">Cellulose synthase operon protein YhjQ</fullName>
    </submittedName>
</protein>
<reference evidence="1 2" key="1">
    <citation type="submission" date="2021-08" db="EMBL/GenBank/DDBJ databases">
        <title>Culture and genomic analysis of Symbiopectobacterium purcellii sp. nov. gen. nov., isolated from the leafhopper Empoasca decipiens.</title>
        <authorList>
            <person name="Nadal-Jimenez P."/>
            <person name="Siozios S."/>
            <person name="Halliday N."/>
            <person name="Camara M."/>
            <person name="Hurst G.D.D."/>
        </authorList>
    </citation>
    <scope>NUCLEOTIDE SEQUENCE [LARGE SCALE GENOMIC DNA]</scope>
    <source>
        <strain evidence="1 2">SyEd1</strain>
    </source>
</reference>
<dbReference type="InterPro" id="IPR017746">
    <property type="entry name" value="Cellulose_synthase_operon_BcsQ"/>
</dbReference>
<accession>A0ABX9AN17</accession>
<dbReference type="InterPro" id="IPR027417">
    <property type="entry name" value="P-loop_NTPase"/>
</dbReference>
<gene>
    <name evidence="1" type="primary">yhjQ</name>
    <name evidence="1" type="ORF">K6K13_00380</name>
</gene>
<dbReference type="Gene3D" id="3.40.50.300">
    <property type="entry name" value="P-loop containing nucleotide triphosphate hydrolases"/>
    <property type="match status" value="1"/>
</dbReference>
<dbReference type="RefSeq" id="WP_222159066.1">
    <property type="nucleotide sequence ID" value="NZ_CP081864.1"/>
</dbReference>
<name>A0ABX9AN17_9ENTR</name>
<organism evidence="1 2">
    <name type="scientific">Symbiopectobacterium purcellii</name>
    <dbReference type="NCBI Taxonomy" id="2871826"/>
    <lineage>
        <taxon>Bacteria</taxon>
        <taxon>Pseudomonadati</taxon>
        <taxon>Pseudomonadota</taxon>
        <taxon>Gammaproteobacteria</taxon>
        <taxon>Enterobacterales</taxon>
        <taxon>Enterobacteriaceae</taxon>
    </lineage>
</organism>
<dbReference type="PANTHER" id="PTHR13696">
    <property type="entry name" value="P-LOOP CONTAINING NUCLEOSIDE TRIPHOSPHATE HYDROLASE"/>
    <property type="match status" value="1"/>
</dbReference>
<dbReference type="SUPFAM" id="SSF52540">
    <property type="entry name" value="P-loop containing nucleoside triphosphate hydrolases"/>
    <property type="match status" value="1"/>
</dbReference>
<keyword evidence="2" id="KW-1185">Reference proteome</keyword>
<dbReference type="PANTHER" id="PTHR13696:SF99">
    <property type="entry name" value="COBYRINIC ACID AC-DIAMIDE SYNTHASE"/>
    <property type="match status" value="1"/>
</dbReference>
<dbReference type="Pfam" id="PF06564">
    <property type="entry name" value="CBP_BcsQ"/>
    <property type="match status" value="1"/>
</dbReference>
<dbReference type="Proteomes" id="UP000825886">
    <property type="component" value="Chromosome"/>
</dbReference>
<evidence type="ECO:0000313" key="1">
    <source>
        <dbReference type="EMBL" id="QZN95999.1"/>
    </source>
</evidence>
<evidence type="ECO:0000313" key="2">
    <source>
        <dbReference type="Proteomes" id="UP000825886"/>
    </source>
</evidence>
<sequence length="246" mass="27079">MPVIAMQGIRGGVGTTSLTAGLAWALEQLGEPVLAIDFSPDNLLRFHFNMPASSSRGWARAELDGDAWHRGAMQYLPKLAFIPFGTLASEEHETLALRLQHVPSFWRDNLRHLAGLGRYRWVLLDLPAGPATLAVQQALAQADRVFTVIVPDANCHIRLHQQPLPADCHFLVNQFATISTLQQDLHHLWLHTLPNLLPLVIHRDEAVAEALASKLATGEHSPQSLAAEEMLTLASWCLINLTAEAP</sequence>
<dbReference type="EMBL" id="CP081864">
    <property type="protein sequence ID" value="QZN95999.1"/>
    <property type="molecule type" value="Genomic_DNA"/>
</dbReference>
<proteinExistence type="predicted"/>
<dbReference type="InterPro" id="IPR050678">
    <property type="entry name" value="DNA_Partitioning_ATPase"/>
</dbReference>
<dbReference type="NCBIfam" id="TIGR03371">
    <property type="entry name" value="cellulose_yhjQ"/>
    <property type="match status" value="1"/>
</dbReference>